<evidence type="ECO:0000313" key="11">
    <source>
        <dbReference type="Proteomes" id="UP000799291"/>
    </source>
</evidence>
<comment type="subcellular location">
    <subcellularLocation>
        <location evidence="1">Cytoplasm</location>
    </subcellularLocation>
</comment>
<dbReference type="InterPro" id="IPR046928">
    <property type="entry name" value="SDO1/SBDS_C"/>
</dbReference>
<dbReference type="SUPFAM" id="SSF109728">
    <property type="entry name" value="Hypothetical protein AF0491, middle domain"/>
    <property type="match status" value="1"/>
</dbReference>
<sequence>MPAGIKQPGGSVKFTNLAVVRMRKGKQKFELACYKNKVMDFRNDIEDKLDEVLQVDTIWEKVGNKVHNDADIKKAWPGIDMNEVILDILKHGEVQIGQKERNAETERIKHEVLDIVASQLINPTTKALYPTTMIEKALDTLSSQSTNRTAEKQPETAPETAGGDVDVKKPQYKWRGVIPGKDAKPQAIFAMRCLVEHQPIAVARVQMKIRVTCPTSVLKQGVKSVPKAQHEKETGNGEEKAHGSVKDVLLGYFAEVPSQETIGAEWEAVGLIEPGTFKTMSEFINGHTKGRGNIEVLDTAVGKEV</sequence>
<keyword evidence="11" id="KW-1185">Reference proteome</keyword>
<evidence type="ECO:0000256" key="4">
    <source>
        <dbReference type="ARBA" id="ARBA00022517"/>
    </source>
</evidence>
<feature type="region of interest" description="Disordered" evidence="6">
    <location>
        <begin position="142"/>
        <end position="166"/>
    </location>
</feature>
<protein>
    <submittedName>
        <fullName evidence="10">Shwachman-Bodian-diamond syndrome protein</fullName>
    </submittedName>
</protein>
<feature type="domain" description="Ribosome maturation protein SDO1/SBDS N-terminal" evidence="7">
    <location>
        <begin position="17"/>
        <end position="101"/>
    </location>
</feature>
<evidence type="ECO:0000313" key="10">
    <source>
        <dbReference type="EMBL" id="KAF2683831.1"/>
    </source>
</evidence>
<name>A0A6G1J0V3_9PLEO</name>
<feature type="domain" description="Ribosome maturation protein SDO1/SBDS central" evidence="8">
    <location>
        <begin position="111"/>
        <end position="203"/>
    </location>
</feature>
<evidence type="ECO:0000259" key="9">
    <source>
        <dbReference type="Pfam" id="PF20268"/>
    </source>
</evidence>
<dbReference type="Pfam" id="PF01172">
    <property type="entry name" value="SBDS_N"/>
    <property type="match status" value="1"/>
</dbReference>
<dbReference type="InterPro" id="IPR036786">
    <property type="entry name" value="Ribosome_mat_SBDS_N_sf"/>
</dbReference>
<dbReference type="InterPro" id="IPR039100">
    <property type="entry name" value="Sdo1/SBDS-like"/>
</dbReference>
<evidence type="ECO:0000256" key="5">
    <source>
        <dbReference type="ARBA" id="ARBA00049708"/>
    </source>
</evidence>
<dbReference type="EMBL" id="MU005583">
    <property type="protein sequence ID" value="KAF2683831.1"/>
    <property type="molecule type" value="Genomic_DNA"/>
</dbReference>
<organism evidence="10 11">
    <name type="scientific">Lentithecium fluviatile CBS 122367</name>
    <dbReference type="NCBI Taxonomy" id="1168545"/>
    <lineage>
        <taxon>Eukaryota</taxon>
        <taxon>Fungi</taxon>
        <taxon>Dikarya</taxon>
        <taxon>Ascomycota</taxon>
        <taxon>Pezizomycotina</taxon>
        <taxon>Dothideomycetes</taxon>
        <taxon>Pleosporomycetidae</taxon>
        <taxon>Pleosporales</taxon>
        <taxon>Massarineae</taxon>
        <taxon>Lentitheciaceae</taxon>
        <taxon>Lentithecium</taxon>
    </lineage>
</organism>
<dbReference type="InterPro" id="IPR018978">
    <property type="entry name" value="SDO1/SBDS_central"/>
</dbReference>
<evidence type="ECO:0000259" key="8">
    <source>
        <dbReference type="Pfam" id="PF09377"/>
    </source>
</evidence>
<evidence type="ECO:0000256" key="2">
    <source>
        <dbReference type="ARBA" id="ARBA00007433"/>
    </source>
</evidence>
<dbReference type="SUPFAM" id="SSF89895">
    <property type="entry name" value="FYSH domain"/>
    <property type="match status" value="1"/>
</dbReference>
<dbReference type="PANTHER" id="PTHR10927">
    <property type="entry name" value="RIBOSOME MATURATION PROTEIN SBDS"/>
    <property type="match status" value="1"/>
</dbReference>
<keyword evidence="3" id="KW-0963">Cytoplasm</keyword>
<accession>A0A6G1J0V3</accession>
<evidence type="ECO:0000259" key="7">
    <source>
        <dbReference type="Pfam" id="PF01172"/>
    </source>
</evidence>
<dbReference type="Gene3D" id="3.30.70.240">
    <property type="match status" value="1"/>
</dbReference>
<dbReference type="GO" id="GO:0005737">
    <property type="term" value="C:cytoplasm"/>
    <property type="evidence" value="ECO:0007669"/>
    <property type="project" value="UniProtKB-SubCell"/>
</dbReference>
<proteinExistence type="inferred from homology"/>
<keyword evidence="4" id="KW-0690">Ribosome biogenesis</keyword>
<evidence type="ECO:0000256" key="3">
    <source>
        <dbReference type="ARBA" id="ARBA00022490"/>
    </source>
</evidence>
<comment type="similarity">
    <text evidence="2">Belongs to the SDO1/SBDS family.</text>
</comment>
<dbReference type="GO" id="GO:0042254">
    <property type="term" value="P:ribosome biogenesis"/>
    <property type="evidence" value="ECO:0007669"/>
    <property type="project" value="UniProtKB-KW"/>
</dbReference>
<dbReference type="AlphaFoldDB" id="A0A6G1J0V3"/>
<dbReference type="PANTHER" id="PTHR10927:SF1">
    <property type="entry name" value="RIBOSOME MATURATION PROTEIN SBDS"/>
    <property type="match status" value="1"/>
</dbReference>
<dbReference type="OrthoDB" id="10253092at2759"/>
<dbReference type="Gene3D" id="1.10.10.900">
    <property type="entry name" value="SBDS protein C-terminal domain, subdomain 1"/>
    <property type="match status" value="1"/>
</dbReference>
<evidence type="ECO:0000256" key="1">
    <source>
        <dbReference type="ARBA" id="ARBA00004496"/>
    </source>
</evidence>
<dbReference type="Pfam" id="PF20268">
    <property type="entry name" value="SBDS_C"/>
    <property type="match status" value="1"/>
</dbReference>
<dbReference type="InterPro" id="IPR019783">
    <property type="entry name" value="SDO1/SBDS_N"/>
</dbReference>
<reference evidence="10" key="1">
    <citation type="journal article" date="2020" name="Stud. Mycol.">
        <title>101 Dothideomycetes genomes: a test case for predicting lifestyles and emergence of pathogens.</title>
        <authorList>
            <person name="Haridas S."/>
            <person name="Albert R."/>
            <person name="Binder M."/>
            <person name="Bloem J."/>
            <person name="Labutti K."/>
            <person name="Salamov A."/>
            <person name="Andreopoulos B."/>
            <person name="Baker S."/>
            <person name="Barry K."/>
            <person name="Bills G."/>
            <person name="Bluhm B."/>
            <person name="Cannon C."/>
            <person name="Castanera R."/>
            <person name="Culley D."/>
            <person name="Daum C."/>
            <person name="Ezra D."/>
            <person name="Gonzalez J."/>
            <person name="Henrissat B."/>
            <person name="Kuo A."/>
            <person name="Liang C."/>
            <person name="Lipzen A."/>
            <person name="Lutzoni F."/>
            <person name="Magnuson J."/>
            <person name="Mondo S."/>
            <person name="Nolan M."/>
            <person name="Ohm R."/>
            <person name="Pangilinan J."/>
            <person name="Park H.-J."/>
            <person name="Ramirez L."/>
            <person name="Alfaro M."/>
            <person name="Sun H."/>
            <person name="Tritt A."/>
            <person name="Yoshinaga Y."/>
            <person name="Zwiers L.-H."/>
            <person name="Turgeon B."/>
            <person name="Goodwin S."/>
            <person name="Spatafora J."/>
            <person name="Crous P."/>
            <person name="Grigoriev I."/>
        </authorList>
    </citation>
    <scope>NUCLEOTIDE SEQUENCE</scope>
    <source>
        <strain evidence="10">CBS 122367</strain>
    </source>
</reference>
<dbReference type="Pfam" id="PF09377">
    <property type="entry name" value="SBDS_domain_II"/>
    <property type="match status" value="1"/>
</dbReference>
<comment type="subunit">
    <text evidence="5">Associates with the 60S ribosomal subunit.</text>
</comment>
<dbReference type="Proteomes" id="UP000799291">
    <property type="component" value="Unassembled WGS sequence"/>
</dbReference>
<gene>
    <name evidence="10" type="ORF">K458DRAFT_418806</name>
</gene>
<dbReference type="InterPro" id="IPR037188">
    <property type="entry name" value="Sdo1/SBDS_central_sf"/>
</dbReference>
<feature type="domain" description="Ribosome maturation protein SDO1/SBDS C-terminal" evidence="9">
    <location>
        <begin position="220"/>
        <end position="298"/>
    </location>
</feature>
<dbReference type="Gene3D" id="3.30.1250.10">
    <property type="entry name" value="Ribosome maturation protein SBDS, N-terminal domain"/>
    <property type="match status" value="1"/>
</dbReference>
<evidence type="ECO:0000256" key="6">
    <source>
        <dbReference type="SAM" id="MobiDB-lite"/>
    </source>
</evidence>